<dbReference type="AlphaFoldDB" id="A0A9Q0U2Z7"/>
<name>A0A9Q0U2Z7_9ROSI</name>
<keyword evidence="2" id="KW-1185">Reference proteome</keyword>
<accession>A0A9Q0U2Z7</accession>
<evidence type="ECO:0000313" key="1">
    <source>
        <dbReference type="EMBL" id="KAJ6722507.1"/>
    </source>
</evidence>
<reference evidence="1" key="1">
    <citation type="submission" date="2022-11" db="EMBL/GenBank/DDBJ databases">
        <authorList>
            <person name="Hyden B.L."/>
            <person name="Feng K."/>
            <person name="Yates T."/>
            <person name="Jawdy S."/>
            <person name="Smart L.B."/>
            <person name="Muchero W."/>
        </authorList>
    </citation>
    <scope>NUCLEOTIDE SEQUENCE</scope>
    <source>
        <tissue evidence="1">Shoot tip</tissue>
    </source>
</reference>
<dbReference type="Proteomes" id="UP001151752">
    <property type="component" value="Chromosome 14"/>
</dbReference>
<dbReference type="EMBL" id="JAPFFM010000013">
    <property type="protein sequence ID" value="KAJ6722507.1"/>
    <property type="molecule type" value="Genomic_DNA"/>
</dbReference>
<comment type="caution">
    <text evidence="1">The sequence shown here is derived from an EMBL/GenBank/DDBJ whole genome shotgun (WGS) entry which is preliminary data.</text>
</comment>
<evidence type="ECO:0000313" key="2">
    <source>
        <dbReference type="Proteomes" id="UP001151752"/>
    </source>
</evidence>
<organism evidence="1 2">
    <name type="scientific">Salix koriyanagi</name>
    <dbReference type="NCBI Taxonomy" id="2511006"/>
    <lineage>
        <taxon>Eukaryota</taxon>
        <taxon>Viridiplantae</taxon>
        <taxon>Streptophyta</taxon>
        <taxon>Embryophyta</taxon>
        <taxon>Tracheophyta</taxon>
        <taxon>Spermatophyta</taxon>
        <taxon>Magnoliopsida</taxon>
        <taxon>eudicotyledons</taxon>
        <taxon>Gunneridae</taxon>
        <taxon>Pentapetalae</taxon>
        <taxon>rosids</taxon>
        <taxon>fabids</taxon>
        <taxon>Malpighiales</taxon>
        <taxon>Salicaceae</taxon>
        <taxon>Saliceae</taxon>
        <taxon>Salix</taxon>
    </lineage>
</organism>
<proteinExistence type="predicted"/>
<reference evidence="1" key="2">
    <citation type="journal article" date="2023" name="Int. J. Mol. Sci.">
        <title>De Novo Assembly and Annotation of 11 Diverse Shrub Willow (Salix) Genomes Reveals Novel Gene Organization in Sex-Linked Regions.</title>
        <authorList>
            <person name="Hyden B."/>
            <person name="Feng K."/>
            <person name="Yates T.B."/>
            <person name="Jawdy S."/>
            <person name="Cereghino C."/>
            <person name="Smart L.B."/>
            <person name="Muchero W."/>
        </authorList>
    </citation>
    <scope>NUCLEOTIDE SEQUENCE</scope>
    <source>
        <tissue evidence="1">Shoot tip</tissue>
    </source>
</reference>
<sequence length="100" mass="11619">MSMDYNFGAKDQSLTLKIFIFGGGMEKEVISSTAFTLKRSNLSEVKCSSVANMGSWDDFQWVWNFRWRRKIRGREVSLFNSSFEKISRTVIVNGFKDKMI</sequence>
<protein>
    <submittedName>
        <fullName evidence="1">Uncharacterized protein</fullName>
    </submittedName>
</protein>
<gene>
    <name evidence="1" type="ORF">OIU74_007159</name>
</gene>